<dbReference type="PROSITE" id="PS50102">
    <property type="entry name" value="RRM"/>
    <property type="match status" value="1"/>
</dbReference>
<accession>A0A5J4W3X4</accession>
<dbReference type="Proteomes" id="UP000324800">
    <property type="component" value="Unassembled WGS sequence"/>
</dbReference>
<dbReference type="InterPro" id="IPR050502">
    <property type="entry name" value="Euk_RNA-bind_prot"/>
</dbReference>
<dbReference type="AlphaFoldDB" id="A0A5J4W3X4"/>
<evidence type="ECO:0000313" key="5">
    <source>
        <dbReference type="Proteomes" id="UP000324800"/>
    </source>
</evidence>
<dbReference type="CDD" id="cd00590">
    <property type="entry name" value="RRM_SF"/>
    <property type="match status" value="1"/>
</dbReference>
<protein>
    <recommendedName>
        <fullName evidence="3">RRM domain-containing protein</fullName>
    </recommendedName>
</protein>
<dbReference type="PANTHER" id="PTHR48025:SF1">
    <property type="entry name" value="RRM DOMAIN-CONTAINING PROTEIN"/>
    <property type="match status" value="1"/>
</dbReference>
<dbReference type="SUPFAM" id="SSF54928">
    <property type="entry name" value="RNA-binding domain, RBD"/>
    <property type="match status" value="1"/>
</dbReference>
<dbReference type="GO" id="GO:0003729">
    <property type="term" value="F:mRNA binding"/>
    <property type="evidence" value="ECO:0007669"/>
    <property type="project" value="TreeGrafter"/>
</dbReference>
<sequence>MQLFVRNLNYNTSEEQLRQLFARIGSVISVSIPVSFGRGRGYGFVTMSDEESANKCIQQLDRTRIDGRNIHVEISKNQNHEQRIAGIFGLSNNNQQMGSLFVNTNMNEFEELLLKIQEQAEYEKTVKTVPVEYNVGGLINLGSYIHLYMINEMDDLTDVQQFIGVNKRTFQLKDHPRFYEVIKNASSELENPDPTGQGVKLERVNGLLRKTVALRNEFLSFSLNKVMRQGIHSVSGKYDKSNLEEQVNGQIGICKADYKIVYPCWPSDGPHYKNMLQYFGFNGDIQFKWNLHGCNAQFNDGQLLTMELNMEVGTLHFFVDGVQQPVFVKGIKEPVKFWFYLQKQDSSFTVTSVKRLSFPTALTLPNSKAFEW</sequence>
<evidence type="ECO:0000313" key="4">
    <source>
        <dbReference type="EMBL" id="KAA6389410.1"/>
    </source>
</evidence>
<dbReference type="InterPro" id="IPR012677">
    <property type="entry name" value="Nucleotide-bd_a/b_plait_sf"/>
</dbReference>
<dbReference type="EMBL" id="SNRW01003599">
    <property type="protein sequence ID" value="KAA6389410.1"/>
    <property type="molecule type" value="Genomic_DNA"/>
</dbReference>
<proteinExistence type="predicted"/>
<dbReference type="Gene3D" id="3.30.70.330">
    <property type="match status" value="1"/>
</dbReference>
<dbReference type="InterPro" id="IPR035979">
    <property type="entry name" value="RBD_domain_sf"/>
</dbReference>
<dbReference type="Pfam" id="PF00076">
    <property type="entry name" value="RRM_1"/>
    <property type="match status" value="1"/>
</dbReference>
<dbReference type="InterPro" id="IPR000504">
    <property type="entry name" value="RRM_dom"/>
</dbReference>
<evidence type="ECO:0000259" key="3">
    <source>
        <dbReference type="PROSITE" id="PS50102"/>
    </source>
</evidence>
<reference evidence="4 5" key="1">
    <citation type="submission" date="2019-03" db="EMBL/GenBank/DDBJ databases">
        <title>Single cell metagenomics reveals metabolic interactions within the superorganism composed of flagellate Streblomastix strix and complex community of Bacteroidetes bacteria on its surface.</title>
        <authorList>
            <person name="Treitli S.C."/>
            <person name="Kolisko M."/>
            <person name="Husnik F."/>
            <person name="Keeling P."/>
            <person name="Hampl V."/>
        </authorList>
    </citation>
    <scope>NUCLEOTIDE SEQUENCE [LARGE SCALE GENOMIC DNA]</scope>
    <source>
        <strain evidence="4">ST1C</strain>
    </source>
</reference>
<dbReference type="SMART" id="SM00360">
    <property type="entry name" value="RRM"/>
    <property type="match status" value="1"/>
</dbReference>
<evidence type="ECO:0000256" key="1">
    <source>
        <dbReference type="ARBA" id="ARBA00022884"/>
    </source>
</evidence>
<keyword evidence="1 2" id="KW-0694">RNA-binding</keyword>
<dbReference type="PANTHER" id="PTHR48025">
    <property type="entry name" value="OS02G0815200 PROTEIN"/>
    <property type="match status" value="1"/>
</dbReference>
<feature type="domain" description="RRM" evidence="3">
    <location>
        <begin position="1"/>
        <end position="77"/>
    </location>
</feature>
<name>A0A5J4W3X4_9EUKA</name>
<evidence type="ECO:0000256" key="2">
    <source>
        <dbReference type="PROSITE-ProRule" id="PRU00176"/>
    </source>
</evidence>
<comment type="caution">
    <text evidence="4">The sequence shown here is derived from an EMBL/GenBank/DDBJ whole genome shotgun (WGS) entry which is preliminary data.</text>
</comment>
<dbReference type="OrthoDB" id="439808at2759"/>
<organism evidence="4 5">
    <name type="scientific">Streblomastix strix</name>
    <dbReference type="NCBI Taxonomy" id="222440"/>
    <lineage>
        <taxon>Eukaryota</taxon>
        <taxon>Metamonada</taxon>
        <taxon>Preaxostyla</taxon>
        <taxon>Oxymonadida</taxon>
        <taxon>Streblomastigidae</taxon>
        <taxon>Streblomastix</taxon>
    </lineage>
</organism>
<gene>
    <name evidence="4" type="ORF">EZS28_015062</name>
</gene>